<protein>
    <recommendedName>
        <fullName evidence="3">DUF3800 domain-containing protein</fullName>
    </recommendedName>
</protein>
<keyword evidence="2" id="KW-1185">Reference proteome</keyword>
<evidence type="ECO:0000313" key="2">
    <source>
        <dbReference type="Proteomes" id="UP000007809"/>
    </source>
</evidence>
<organism evidence="1 2">
    <name type="scientific">Pseudonocardia dioxanivorans (strain ATCC 55486 / DSM 44775 / JCM 13855 / CB1190)</name>
    <dbReference type="NCBI Taxonomy" id="675635"/>
    <lineage>
        <taxon>Bacteria</taxon>
        <taxon>Bacillati</taxon>
        <taxon>Actinomycetota</taxon>
        <taxon>Actinomycetes</taxon>
        <taxon>Pseudonocardiales</taxon>
        <taxon>Pseudonocardiaceae</taxon>
        <taxon>Pseudonocardia</taxon>
    </lineage>
</organism>
<accession>F4CSI0</accession>
<reference evidence="1 2" key="1">
    <citation type="journal article" date="2011" name="J. Bacteriol.">
        <title>Genome sequence of the 1,4-dioxane-degrading Pseudonocardia dioxanivorans strain CB1190.</title>
        <authorList>
            <person name="Sales C.M."/>
            <person name="Mahendra S."/>
            <person name="Grostern A."/>
            <person name="Parales R.E."/>
            <person name="Goodwin L.A."/>
            <person name="Woyke T."/>
            <person name="Nolan M."/>
            <person name="Lapidus A."/>
            <person name="Chertkov O."/>
            <person name="Ovchinnikova G."/>
            <person name="Sczyrba A."/>
            <person name="Alvarez-Cohen L."/>
        </authorList>
    </citation>
    <scope>NUCLEOTIDE SEQUENCE [LARGE SCALE GENOMIC DNA]</scope>
    <source>
        <strain evidence="2">ATCC 55486 / DSM 44775 / JCM 13855 / CB1190</strain>
    </source>
</reference>
<name>F4CSI0_PSEUX</name>
<proteinExistence type="predicted"/>
<dbReference type="RefSeq" id="WP_013673325.1">
    <property type="nucleotide sequence ID" value="NC_015312.1"/>
</dbReference>
<evidence type="ECO:0000313" key="1">
    <source>
        <dbReference type="EMBL" id="AEA23385.1"/>
    </source>
</evidence>
<dbReference type="Proteomes" id="UP000007809">
    <property type="component" value="Chromosome"/>
</dbReference>
<dbReference type="OrthoDB" id="3684031at2"/>
<sequence>MASDSVNVYIDETGDRGPGSTSSPIFGMAAVLVDSVGSLNLRRAVLQLRSDFNVPENSVMSWKENLKSHDRRKRAVEVLGSVAGLKVCYVYVVKSALKADSYLTDNQRFYNYIAFKAYKASLWAARNWKGQDARVWTRYGHVKGHDHRTTETYIRREASLDPRVPFHMEQGLRWVASDTYLESQAADIYGGFLKAATWPSGDFGYVEPSYLLGIWHQLRNSEQCAIPLGIMSMPDSGIIRKARWFPCLHCTK</sequence>
<dbReference type="HOGENOM" id="CLU_1102095_0_0_11"/>
<dbReference type="STRING" id="675635.Psed_1134"/>
<dbReference type="Pfam" id="PF12686">
    <property type="entry name" value="DUF3800"/>
    <property type="match status" value="1"/>
</dbReference>
<dbReference type="KEGG" id="pdx:Psed_1134"/>
<gene>
    <name evidence="1" type="ordered locus">Psed_1134</name>
</gene>
<dbReference type="EMBL" id="CP002593">
    <property type="protein sequence ID" value="AEA23385.1"/>
    <property type="molecule type" value="Genomic_DNA"/>
</dbReference>
<dbReference type="eggNOG" id="ENOG502ZNFN">
    <property type="taxonomic scope" value="Bacteria"/>
</dbReference>
<dbReference type="InterPro" id="IPR024524">
    <property type="entry name" value="DUF3800"/>
</dbReference>
<evidence type="ECO:0008006" key="3">
    <source>
        <dbReference type="Google" id="ProtNLM"/>
    </source>
</evidence>
<dbReference type="AlphaFoldDB" id="F4CSI0"/>